<protein>
    <submittedName>
        <fullName evidence="1">Uncharacterized protein</fullName>
    </submittedName>
</protein>
<reference evidence="1 2" key="1">
    <citation type="journal article" date="2022" name="DNA Res.">
        <title>Chromosomal-level genome assembly of the orchid tree Bauhinia variegata (Leguminosae; Cercidoideae) supports the allotetraploid origin hypothesis of Bauhinia.</title>
        <authorList>
            <person name="Zhong Y."/>
            <person name="Chen Y."/>
            <person name="Zheng D."/>
            <person name="Pang J."/>
            <person name="Liu Y."/>
            <person name="Luo S."/>
            <person name="Meng S."/>
            <person name="Qian L."/>
            <person name="Wei D."/>
            <person name="Dai S."/>
            <person name="Zhou R."/>
        </authorList>
    </citation>
    <scope>NUCLEOTIDE SEQUENCE [LARGE SCALE GENOMIC DNA]</scope>
    <source>
        <strain evidence="1">BV-YZ2020</strain>
    </source>
</reference>
<sequence>MPISCHPGVASDAIVLQSLIDTTRVLMDASGASMNKNYAKASELLEEITTNACQWSSVKDTKKKTVSIQEVEALSFITSKLDALLSLETANVIRDSGEKYADDVEIANFVDNGSNLY</sequence>
<dbReference type="EMBL" id="CM039427">
    <property type="protein sequence ID" value="KAI4353925.1"/>
    <property type="molecule type" value="Genomic_DNA"/>
</dbReference>
<keyword evidence="2" id="KW-1185">Reference proteome</keyword>
<gene>
    <name evidence="1" type="ORF">L6164_002845</name>
</gene>
<evidence type="ECO:0000313" key="1">
    <source>
        <dbReference type="EMBL" id="KAI4353925.1"/>
    </source>
</evidence>
<dbReference type="Proteomes" id="UP000828941">
    <property type="component" value="Chromosome 2"/>
</dbReference>
<name>A0ACB9Q013_BAUVA</name>
<organism evidence="1 2">
    <name type="scientific">Bauhinia variegata</name>
    <name type="common">Purple orchid tree</name>
    <name type="synonym">Phanera variegata</name>
    <dbReference type="NCBI Taxonomy" id="167791"/>
    <lineage>
        <taxon>Eukaryota</taxon>
        <taxon>Viridiplantae</taxon>
        <taxon>Streptophyta</taxon>
        <taxon>Embryophyta</taxon>
        <taxon>Tracheophyta</taxon>
        <taxon>Spermatophyta</taxon>
        <taxon>Magnoliopsida</taxon>
        <taxon>eudicotyledons</taxon>
        <taxon>Gunneridae</taxon>
        <taxon>Pentapetalae</taxon>
        <taxon>rosids</taxon>
        <taxon>fabids</taxon>
        <taxon>Fabales</taxon>
        <taxon>Fabaceae</taxon>
        <taxon>Cercidoideae</taxon>
        <taxon>Cercideae</taxon>
        <taxon>Bauhiniinae</taxon>
        <taxon>Bauhinia</taxon>
    </lineage>
</organism>
<evidence type="ECO:0000313" key="2">
    <source>
        <dbReference type="Proteomes" id="UP000828941"/>
    </source>
</evidence>
<accession>A0ACB9Q013</accession>
<comment type="caution">
    <text evidence="1">The sequence shown here is derived from an EMBL/GenBank/DDBJ whole genome shotgun (WGS) entry which is preliminary data.</text>
</comment>
<proteinExistence type="predicted"/>